<dbReference type="GO" id="GO:0016712">
    <property type="term" value="F:oxidoreductase activity, acting on paired donors, with incorporation or reduction of molecular oxygen, reduced flavin or flavoprotein as one donor, and incorporation of one atom of oxygen"/>
    <property type="evidence" value="ECO:0007669"/>
    <property type="project" value="TreeGrafter"/>
</dbReference>
<dbReference type="InterPro" id="IPR001128">
    <property type="entry name" value="Cyt_P450"/>
</dbReference>
<proteinExistence type="inferred from homology"/>
<keyword evidence="4" id="KW-1133">Transmembrane helix</keyword>
<evidence type="ECO:0000313" key="5">
    <source>
        <dbReference type="EMBL" id="CAG7728485.1"/>
    </source>
</evidence>
<sequence>MISQLILLGFVVIVAYYYLFGKRKYQLPPGPRGIPVIGNAFAVSGRPYQTYTKWQEEYGDIFHIRFGPIRVVVLGNVQLIKDCFNDPVFNGRFGNMMICILSQGKHGIIASEGQEWVEQRRFTLRHLRNFGFGKNLMENIIMEEKIRHDDTEKLELLKKLDEFSKASLAGILNLLCPPDIIQEHEETLPEEGNPRDFIDAYLHEIRKTEDSSSSFYKDAGVRSLLSIIGDMFFAGAETSSSTLAWSVLYLALNPEINLTFLMRRRLYRKSSESPRLW</sequence>
<comment type="similarity">
    <text evidence="1">Belongs to the cytochrome P450 family.</text>
</comment>
<reference evidence="5" key="1">
    <citation type="submission" date="2021-06" db="EMBL/GenBank/DDBJ databases">
        <authorList>
            <person name="Hodson N. C."/>
            <person name="Mongue J. A."/>
            <person name="Jaron S. K."/>
        </authorList>
    </citation>
    <scope>NUCLEOTIDE SEQUENCE</scope>
</reference>
<dbReference type="PANTHER" id="PTHR24300:SF397">
    <property type="entry name" value="CYTOCHROME P450 2U1"/>
    <property type="match status" value="1"/>
</dbReference>
<dbReference type="PANTHER" id="PTHR24300">
    <property type="entry name" value="CYTOCHROME P450 508A4-RELATED"/>
    <property type="match status" value="1"/>
</dbReference>
<protein>
    <recommendedName>
        <fullName evidence="7">Cytochrome P450</fullName>
    </recommendedName>
</protein>
<evidence type="ECO:0008006" key="7">
    <source>
        <dbReference type="Google" id="ProtNLM"/>
    </source>
</evidence>
<dbReference type="GO" id="GO:0006805">
    <property type="term" value="P:xenobiotic metabolic process"/>
    <property type="evidence" value="ECO:0007669"/>
    <property type="project" value="TreeGrafter"/>
</dbReference>
<evidence type="ECO:0000256" key="1">
    <source>
        <dbReference type="ARBA" id="ARBA00010617"/>
    </source>
</evidence>
<dbReference type="AlphaFoldDB" id="A0A8J2KM92"/>
<evidence type="ECO:0000256" key="4">
    <source>
        <dbReference type="SAM" id="Phobius"/>
    </source>
</evidence>
<accession>A0A8J2KM92</accession>
<organism evidence="5 6">
    <name type="scientific">Allacma fusca</name>
    <dbReference type="NCBI Taxonomy" id="39272"/>
    <lineage>
        <taxon>Eukaryota</taxon>
        <taxon>Metazoa</taxon>
        <taxon>Ecdysozoa</taxon>
        <taxon>Arthropoda</taxon>
        <taxon>Hexapoda</taxon>
        <taxon>Collembola</taxon>
        <taxon>Symphypleona</taxon>
        <taxon>Sminthuridae</taxon>
        <taxon>Allacma</taxon>
    </lineage>
</organism>
<dbReference type="Proteomes" id="UP000708208">
    <property type="component" value="Unassembled WGS sequence"/>
</dbReference>
<name>A0A8J2KM92_9HEXA</name>
<dbReference type="EMBL" id="CAJVCH010164302">
    <property type="protein sequence ID" value="CAG7728485.1"/>
    <property type="molecule type" value="Genomic_DNA"/>
</dbReference>
<evidence type="ECO:0000256" key="3">
    <source>
        <dbReference type="ARBA" id="ARBA00023004"/>
    </source>
</evidence>
<keyword evidence="4" id="KW-0812">Transmembrane</keyword>
<keyword evidence="6" id="KW-1185">Reference proteome</keyword>
<dbReference type="GO" id="GO:0006082">
    <property type="term" value="P:organic acid metabolic process"/>
    <property type="evidence" value="ECO:0007669"/>
    <property type="project" value="TreeGrafter"/>
</dbReference>
<keyword evidence="2" id="KW-0479">Metal-binding</keyword>
<evidence type="ECO:0000313" key="6">
    <source>
        <dbReference type="Proteomes" id="UP000708208"/>
    </source>
</evidence>
<keyword evidence="3" id="KW-0408">Iron</keyword>
<evidence type="ECO:0000256" key="2">
    <source>
        <dbReference type="ARBA" id="ARBA00022723"/>
    </source>
</evidence>
<dbReference type="Pfam" id="PF00067">
    <property type="entry name" value="p450"/>
    <property type="match status" value="2"/>
</dbReference>
<dbReference type="InterPro" id="IPR050182">
    <property type="entry name" value="Cytochrome_P450_fam2"/>
</dbReference>
<dbReference type="GO" id="GO:0005506">
    <property type="term" value="F:iron ion binding"/>
    <property type="evidence" value="ECO:0007669"/>
    <property type="project" value="InterPro"/>
</dbReference>
<dbReference type="GO" id="GO:0005737">
    <property type="term" value="C:cytoplasm"/>
    <property type="evidence" value="ECO:0007669"/>
    <property type="project" value="TreeGrafter"/>
</dbReference>
<dbReference type="GO" id="GO:0008395">
    <property type="term" value="F:steroid hydroxylase activity"/>
    <property type="evidence" value="ECO:0007669"/>
    <property type="project" value="TreeGrafter"/>
</dbReference>
<keyword evidence="4" id="KW-0472">Membrane</keyword>
<comment type="caution">
    <text evidence="5">The sequence shown here is derived from an EMBL/GenBank/DDBJ whole genome shotgun (WGS) entry which is preliminary data.</text>
</comment>
<feature type="transmembrane region" description="Helical" evidence="4">
    <location>
        <begin position="6"/>
        <end position="21"/>
    </location>
</feature>
<dbReference type="OrthoDB" id="1470350at2759"/>
<dbReference type="GO" id="GO:0020037">
    <property type="term" value="F:heme binding"/>
    <property type="evidence" value="ECO:0007669"/>
    <property type="project" value="InterPro"/>
</dbReference>
<gene>
    <name evidence="5" type="ORF">AFUS01_LOCUS17259</name>
</gene>